<dbReference type="PANTHER" id="PTHR11138">
    <property type="entry name" value="METHIONYL-TRNA FORMYLTRANSFERASE"/>
    <property type="match status" value="1"/>
</dbReference>
<evidence type="ECO:0000256" key="7">
    <source>
        <dbReference type="ARBA" id="ARBA00048558"/>
    </source>
</evidence>
<reference evidence="11 12" key="1">
    <citation type="submission" date="2024-02" db="EMBL/GenBank/DDBJ databases">
        <title>Marinospirillum sp. MEB 164 isolated from Lonar lake sediment.</title>
        <authorList>
            <person name="Joshi A."/>
            <person name="Thite S."/>
        </authorList>
    </citation>
    <scope>NUCLEOTIDE SEQUENCE [LARGE SCALE GENOMIC DNA]</scope>
    <source>
        <strain evidence="11 12">MEB164</strain>
    </source>
</reference>
<dbReference type="InterPro" id="IPR011034">
    <property type="entry name" value="Formyl_transferase-like_C_sf"/>
</dbReference>
<dbReference type="InterPro" id="IPR005794">
    <property type="entry name" value="Fmt"/>
</dbReference>
<feature type="domain" description="Formyl transferase C-terminal" evidence="10">
    <location>
        <begin position="209"/>
        <end position="307"/>
    </location>
</feature>
<evidence type="ECO:0000313" key="12">
    <source>
        <dbReference type="Proteomes" id="UP001621714"/>
    </source>
</evidence>
<keyword evidence="6 8" id="KW-0648">Protein biosynthesis</keyword>
<dbReference type="RefSeq" id="WP_405338749.1">
    <property type="nucleotide sequence ID" value="NZ_JBANFI010000003.1"/>
</dbReference>
<feature type="binding site" evidence="8">
    <location>
        <begin position="115"/>
        <end position="118"/>
    </location>
    <ligand>
        <name>(6S)-5,6,7,8-tetrahydrofolate</name>
        <dbReference type="ChEBI" id="CHEBI:57453"/>
    </ligand>
</feature>
<dbReference type="EMBL" id="JBANFI010000003">
    <property type="protein sequence ID" value="MFK7160744.1"/>
    <property type="molecule type" value="Genomic_DNA"/>
</dbReference>
<comment type="function">
    <text evidence="1 8">Attaches a formyl group to the free amino group of methionyl-tRNA(fMet). The formyl group appears to play a dual role in the initiator identity of N-formylmethionyl-tRNA by promoting its recognition by IF2 and preventing the misappropriation of this tRNA by the elongation apparatus.</text>
</comment>
<dbReference type="HAMAP" id="MF_00182">
    <property type="entry name" value="Formyl_trans"/>
    <property type="match status" value="1"/>
</dbReference>
<evidence type="ECO:0000256" key="4">
    <source>
        <dbReference type="ARBA" id="ARBA00016014"/>
    </source>
</evidence>
<evidence type="ECO:0000256" key="6">
    <source>
        <dbReference type="ARBA" id="ARBA00022917"/>
    </source>
</evidence>
<dbReference type="Pfam" id="PF00551">
    <property type="entry name" value="Formyl_trans_N"/>
    <property type="match status" value="1"/>
</dbReference>
<dbReference type="Gene3D" id="3.40.50.170">
    <property type="entry name" value="Formyl transferase, N-terminal domain"/>
    <property type="match status" value="1"/>
</dbReference>
<comment type="similarity">
    <text evidence="2 8">Belongs to the Fmt family.</text>
</comment>
<dbReference type="Gene3D" id="3.10.25.10">
    <property type="entry name" value="Formyl transferase, C-terminal domain"/>
    <property type="match status" value="1"/>
</dbReference>
<evidence type="ECO:0000256" key="2">
    <source>
        <dbReference type="ARBA" id="ARBA00010699"/>
    </source>
</evidence>
<dbReference type="Proteomes" id="UP001621714">
    <property type="component" value="Unassembled WGS sequence"/>
</dbReference>
<organism evidence="11 12">
    <name type="scientific">Marinospirillum alkalitolerans</name>
    <dbReference type="NCBI Taxonomy" id="3123374"/>
    <lineage>
        <taxon>Bacteria</taxon>
        <taxon>Pseudomonadati</taxon>
        <taxon>Pseudomonadota</taxon>
        <taxon>Gammaproteobacteria</taxon>
        <taxon>Oceanospirillales</taxon>
        <taxon>Oceanospirillaceae</taxon>
        <taxon>Marinospirillum</taxon>
    </lineage>
</organism>
<dbReference type="InterPro" id="IPR005793">
    <property type="entry name" value="Formyl_trans_C"/>
</dbReference>
<dbReference type="CDD" id="cd08646">
    <property type="entry name" value="FMT_core_Met-tRNA-FMT_N"/>
    <property type="match status" value="1"/>
</dbReference>
<proteinExistence type="inferred from homology"/>
<dbReference type="InterPro" id="IPR001555">
    <property type="entry name" value="GART_AS"/>
</dbReference>
<evidence type="ECO:0000313" key="11">
    <source>
        <dbReference type="EMBL" id="MFK7160744.1"/>
    </source>
</evidence>
<dbReference type="CDD" id="cd08704">
    <property type="entry name" value="Met_tRNA_FMT_C"/>
    <property type="match status" value="1"/>
</dbReference>
<dbReference type="EC" id="2.1.2.9" evidence="3 8"/>
<dbReference type="SUPFAM" id="SSF50486">
    <property type="entry name" value="FMT C-terminal domain-like"/>
    <property type="match status" value="1"/>
</dbReference>
<evidence type="ECO:0000259" key="10">
    <source>
        <dbReference type="Pfam" id="PF02911"/>
    </source>
</evidence>
<dbReference type="InterPro" id="IPR036477">
    <property type="entry name" value="Formyl_transf_N_sf"/>
</dbReference>
<dbReference type="InterPro" id="IPR041711">
    <property type="entry name" value="Met-tRNA-FMT_N"/>
</dbReference>
<evidence type="ECO:0000256" key="1">
    <source>
        <dbReference type="ARBA" id="ARBA00002606"/>
    </source>
</evidence>
<comment type="caution">
    <text evidence="11">The sequence shown here is derived from an EMBL/GenBank/DDBJ whole genome shotgun (WGS) entry which is preliminary data.</text>
</comment>
<dbReference type="InterPro" id="IPR002376">
    <property type="entry name" value="Formyl_transf_N"/>
</dbReference>
<feature type="domain" description="Formyl transferase N-terminal" evidence="9">
    <location>
        <begin position="1"/>
        <end position="184"/>
    </location>
</feature>
<dbReference type="Pfam" id="PF02911">
    <property type="entry name" value="Formyl_trans_C"/>
    <property type="match status" value="1"/>
</dbReference>
<accession>A0ABW8PY14</accession>
<dbReference type="InterPro" id="IPR037022">
    <property type="entry name" value="Formyl_trans_C_sf"/>
</dbReference>
<evidence type="ECO:0000259" key="9">
    <source>
        <dbReference type="Pfam" id="PF00551"/>
    </source>
</evidence>
<evidence type="ECO:0000256" key="5">
    <source>
        <dbReference type="ARBA" id="ARBA00022679"/>
    </source>
</evidence>
<dbReference type="SUPFAM" id="SSF53328">
    <property type="entry name" value="Formyltransferase"/>
    <property type="match status" value="1"/>
</dbReference>
<evidence type="ECO:0000256" key="8">
    <source>
        <dbReference type="HAMAP-Rule" id="MF_00182"/>
    </source>
</evidence>
<gene>
    <name evidence="8 11" type="primary">fmt</name>
    <name evidence="11" type="ORF">V6U78_06800</name>
</gene>
<protein>
    <recommendedName>
        <fullName evidence="4 8">Methionyl-tRNA formyltransferase</fullName>
        <ecNumber evidence="3 8">2.1.2.9</ecNumber>
    </recommendedName>
</protein>
<dbReference type="InterPro" id="IPR044135">
    <property type="entry name" value="Met-tRNA-FMT_C"/>
</dbReference>
<keyword evidence="12" id="KW-1185">Reference proteome</keyword>
<name>A0ABW8PY14_9GAMM</name>
<keyword evidence="5 8" id="KW-0808">Transferase</keyword>
<dbReference type="PROSITE" id="PS00373">
    <property type="entry name" value="GART"/>
    <property type="match status" value="1"/>
</dbReference>
<evidence type="ECO:0000256" key="3">
    <source>
        <dbReference type="ARBA" id="ARBA00012261"/>
    </source>
</evidence>
<comment type="catalytic activity">
    <reaction evidence="7 8">
        <text>L-methionyl-tRNA(fMet) + (6R)-10-formyltetrahydrofolate = N-formyl-L-methionyl-tRNA(fMet) + (6S)-5,6,7,8-tetrahydrofolate + H(+)</text>
        <dbReference type="Rhea" id="RHEA:24380"/>
        <dbReference type="Rhea" id="RHEA-COMP:9952"/>
        <dbReference type="Rhea" id="RHEA-COMP:9953"/>
        <dbReference type="ChEBI" id="CHEBI:15378"/>
        <dbReference type="ChEBI" id="CHEBI:57453"/>
        <dbReference type="ChEBI" id="CHEBI:78530"/>
        <dbReference type="ChEBI" id="CHEBI:78844"/>
        <dbReference type="ChEBI" id="CHEBI:195366"/>
        <dbReference type="EC" id="2.1.2.9"/>
    </reaction>
</comment>
<dbReference type="NCBIfam" id="TIGR00460">
    <property type="entry name" value="fmt"/>
    <property type="match status" value="1"/>
</dbReference>
<dbReference type="PANTHER" id="PTHR11138:SF5">
    <property type="entry name" value="METHIONYL-TRNA FORMYLTRANSFERASE, MITOCHONDRIAL"/>
    <property type="match status" value="1"/>
</dbReference>
<sequence>MRIVFAGTPEFAATHLEALLTQPNLKDMGAEVVAVYTQPDRPAGRGRKLTPSPVKNLALAHQLPVFQPLSLKDEQAQQELRDLKPDLMIVVAYGLLLPQAVLEIPTHGCINVHGSLLPRWRGAAPIQRALLSGDATTGVTLMQMDIGLDTGAMLSKTETPITEQDTSASLYQRLAEQGAAALLALLPVIAQGQLQPEIQDEQQATYAKKLTKEEAQLDWRRSATELDRAVRGYQPWPVAWTLDLEQVIRIWSASALDLEHNAPPGLLLDIEDKEALIVACKEGCLRITELQLPGQKRMAVRDILNGHAERFQAQLTCFQSPEEHNA</sequence>
<dbReference type="GO" id="GO:0004479">
    <property type="term" value="F:methionyl-tRNA formyltransferase activity"/>
    <property type="evidence" value="ECO:0007669"/>
    <property type="project" value="UniProtKB-EC"/>
</dbReference>